<keyword evidence="1" id="KW-0812">Transmembrane</keyword>
<feature type="transmembrane region" description="Helical" evidence="1">
    <location>
        <begin position="70"/>
        <end position="89"/>
    </location>
</feature>
<organism evidence="2">
    <name type="scientific">Gulosibacter sediminis</name>
    <dbReference type="NCBI Taxonomy" id="1729695"/>
    <lineage>
        <taxon>Bacteria</taxon>
        <taxon>Bacillati</taxon>
        <taxon>Actinomycetota</taxon>
        <taxon>Actinomycetes</taxon>
        <taxon>Micrococcales</taxon>
        <taxon>Microbacteriaceae</taxon>
        <taxon>Gulosibacter</taxon>
    </lineage>
</organism>
<dbReference type="EMBL" id="CP097160">
    <property type="protein sequence ID" value="UQN15805.1"/>
    <property type="molecule type" value="Genomic_DNA"/>
</dbReference>
<evidence type="ECO:0000313" key="2">
    <source>
        <dbReference type="EMBL" id="UQN15805.1"/>
    </source>
</evidence>
<evidence type="ECO:0000256" key="1">
    <source>
        <dbReference type="SAM" id="Phobius"/>
    </source>
</evidence>
<sequence>MRLKQVGERVLSFAAYLVFGLVAGAIGTVGHRARLELWGIDLWLGIVVALLGVLLVAVGLRMYLEDRAWVLAYAIGVVAAVFALSMPGAEHSVLVPASASGFGVGEIWTFGSAIAAFLPVISPDVRGAKREPAARKG</sequence>
<name>A0ABY4N1I1_9MICO</name>
<feature type="transmembrane region" description="Helical" evidence="1">
    <location>
        <begin position="12"/>
        <end position="30"/>
    </location>
</feature>
<keyword evidence="1" id="KW-0472">Membrane</keyword>
<accession>A0ABY4N1I1</accession>
<protein>
    <submittedName>
        <fullName evidence="2">Uncharacterized protein</fullName>
    </submittedName>
</protein>
<gene>
    <name evidence="2" type="ORF">M3M28_04970</name>
</gene>
<feature type="transmembrane region" description="Helical" evidence="1">
    <location>
        <begin position="42"/>
        <end position="63"/>
    </location>
</feature>
<keyword evidence="1" id="KW-1133">Transmembrane helix</keyword>
<proteinExistence type="predicted"/>
<reference evidence="2" key="1">
    <citation type="submission" date="2022-05" db="EMBL/GenBank/DDBJ databases">
        <title>Complete genome sequence of toluene-degrading Gulosibacter sediminis strain ACHW.36C.</title>
        <authorList>
            <person name="Wai A.C."/>
            <person name="Lai G.K."/>
            <person name="Griffin S.D."/>
            <person name="Leung F.C."/>
        </authorList>
    </citation>
    <scope>NUCLEOTIDE SEQUENCE [LARGE SCALE GENOMIC DNA]</scope>
    <source>
        <strain evidence="2">ACHW.36C</strain>
    </source>
</reference>
<feature type="transmembrane region" description="Helical" evidence="1">
    <location>
        <begin position="101"/>
        <end position="121"/>
    </location>
</feature>